<sequence>MHVLVVGGGIGGLTAALALEKRGHTVTVVEQSGVISEVGAGLQLSPNATKVLNALGVGARVMTDAFRPQAAEMRWGRSGAKVFSIPLRKAAVNRWGAEYIHVHRADLIEALRAELAARAPESILLGHRLGRYENRGDKVVAFFEGGGAIEADLLIGADGIHSAVRAQMLGPDKPEFTGCVAWRATAPVTALGNNAPPPTASVWVGPRKHAVTYLLRRGSLANFVGVVEHKTPGDESWTATGAKEQALKDFKRWHPSVTAIIEAADSMNRWALFGRKPLPKWSDGRATLLGDACHPMLPFLAQGAAMAIEDAWALAACLEGEADMAAALAAYEARRKPRVTRVQAGARANAKLYHRGNPVTRFGSYVPMAMAARAAPGFVRSRLDWIYQYDETSL</sequence>
<dbReference type="InterPro" id="IPR036188">
    <property type="entry name" value="FAD/NAD-bd_sf"/>
</dbReference>
<dbReference type="STRING" id="1280952.HJA_16894"/>
<keyword evidence="4" id="KW-0560">Oxidoreductase</keyword>
<dbReference type="RefSeq" id="WP_035584697.1">
    <property type="nucleotide sequence ID" value="NZ_ARYJ01000018.1"/>
</dbReference>
<proteinExistence type="predicted"/>
<dbReference type="AlphaFoldDB" id="A0A059F693"/>
<dbReference type="PANTHER" id="PTHR13789">
    <property type="entry name" value="MONOOXYGENASE"/>
    <property type="match status" value="1"/>
</dbReference>
<dbReference type="PRINTS" id="PR00420">
    <property type="entry name" value="RNGMNOXGNASE"/>
</dbReference>
<dbReference type="Gene3D" id="3.50.50.60">
    <property type="entry name" value="FAD/NAD(P)-binding domain"/>
    <property type="match status" value="1"/>
</dbReference>
<comment type="caution">
    <text evidence="7">The sequence shown here is derived from an EMBL/GenBank/DDBJ whole genome shotgun (WGS) entry which is preliminary data.</text>
</comment>
<evidence type="ECO:0000256" key="1">
    <source>
        <dbReference type="ARBA" id="ARBA00001974"/>
    </source>
</evidence>
<dbReference type="Proteomes" id="UP000024816">
    <property type="component" value="Unassembled WGS sequence"/>
</dbReference>
<organism evidence="7 8">
    <name type="scientific">Hyphomonas jannaschiana VP2</name>
    <dbReference type="NCBI Taxonomy" id="1280952"/>
    <lineage>
        <taxon>Bacteria</taxon>
        <taxon>Pseudomonadati</taxon>
        <taxon>Pseudomonadota</taxon>
        <taxon>Alphaproteobacteria</taxon>
        <taxon>Hyphomonadales</taxon>
        <taxon>Hyphomonadaceae</taxon>
        <taxon>Hyphomonas</taxon>
    </lineage>
</organism>
<evidence type="ECO:0000256" key="3">
    <source>
        <dbReference type="ARBA" id="ARBA00022827"/>
    </source>
</evidence>
<dbReference type="SUPFAM" id="SSF51905">
    <property type="entry name" value="FAD/NAD(P)-binding domain"/>
    <property type="match status" value="1"/>
</dbReference>
<dbReference type="InterPro" id="IPR050493">
    <property type="entry name" value="FAD-dep_Monooxygenase_BioMet"/>
</dbReference>
<dbReference type="EMBL" id="ARYJ01000018">
    <property type="protein sequence ID" value="KCZ83787.1"/>
    <property type="molecule type" value="Genomic_DNA"/>
</dbReference>
<dbReference type="PATRIC" id="fig|1280952.3.peg.3381"/>
<name>A0A059F693_9PROT</name>
<dbReference type="Pfam" id="PF01494">
    <property type="entry name" value="FAD_binding_3"/>
    <property type="match status" value="1"/>
</dbReference>
<accession>A0A059F693</accession>
<dbReference type="InterPro" id="IPR002938">
    <property type="entry name" value="FAD-bd"/>
</dbReference>
<dbReference type="eggNOG" id="COG0654">
    <property type="taxonomic scope" value="Bacteria"/>
</dbReference>
<dbReference type="GO" id="GO:0004497">
    <property type="term" value="F:monooxygenase activity"/>
    <property type="evidence" value="ECO:0007669"/>
    <property type="project" value="UniProtKB-KW"/>
</dbReference>
<comment type="cofactor">
    <cofactor evidence="1">
        <name>FAD</name>
        <dbReference type="ChEBI" id="CHEBI:57692"/>
    </cofactor>
</comment>
<evidence type="ECO:0000313" key="8">
    <source>
        <dbReference type="Proteomes" id="UP000024816"/>
    </source>
</evidence>
<evidence type="ECO:0000256" key="5">
    <source>
        <dbReference type="ARBA" id="ARBA00023033"/>
    </source>
</evidence>
<dbReference type="GO" id="GO:0071949">
    <property type="term" value="F:FAD binding"/>
    <property type="evidence" value="ECO:0007669"/>
    <property type="project" value="InterPro"/>
</dbReference>
<gene>
    <name evidence="7" type="ORF">HJA_16894</name>
</gene>
<feature type="domain" description="FAD-binding" evidence="6">
    <location>
        <begin position="2"/>
        <end position="343"/>
    </location>
</feature>
<keyword evidence="8" id="KW-1185">Reference proteome</keyword>
<keyword evidence="3" id="KW-0274">FAD</keyword>
<dbReference type="OrthoDB" id="4230779at2"/>
<protein>
    <submittedName>
        <fullName evidence="7">Monooxygenase</fullName>
    </submittedName>
</protein>
<keyword evidence="2" id="KW-0285">Flavoprotein</keyword>
<keyword evidence="5 7" id="KW-0503">Monooxygenase</keyword>
<evidence type="ECO:0000256" key="2">
    <source>
        <dbReference type="ARBA" id="ARBA00022630"/>
    </source>
</evidence>
<dbReference type="PANTHER" id="PTHR13789:SF318">
    <property type="entry name" value="GERANYLGERANYL DIPHOSPHATE REDUCTASE"/>
    <property type="match status" value="1"/>
</dbReference>
<evidence type="ECO:0000256" key="4">
    <source>
        <dbReference type="ARBA" id="ARBA00023002"/>
    </source>
</evidence>
<reference evidence="7 8" key="1">
    <citation type="journal article" date="2014" name="Antonie Van Leeuwenhoek">
        <title>Hyphomonas beringensis sp. nov. and Hyphomonas chukchiensis sp. nov., isolated from surface seawater of the Bering Sea and Chukchi Sea.</title>
        <authorList>
            <person name="Li C."/>
            <person name="Lai Q."/>
            <person name="Li G."/>
            <person name="Dong C."/>
            <person name="Wang J."/>
            <person name="Liao Y."/>
            <person name="Shao Z."/>
        </authorList>
    </citation>
    <scope>NUCLEOTIDE SEQUENCE [LARGE SCALE GENOMIC DNA]</scope>
    <source>
        <strain evidence="7 8">VP2</strain>
    </source>
</reference>
<dbReference type="SUPFAM" id="SSF54373">
    <property type="entry name" value="FAD-linked reductases, C-terminal domain"/>
    <property type="match status" value="1"/>
</dbReference>
<evidence type="ECO:0000313" key="7">
    <source>
        <dbReference type="EMBL" id="KCZ83787.1"/>
    </source>
</evidence>
<evidence type="ECO:0000259" key="6">
    <source>
        <dbReference type="Pfam" id="PF01494"/>
    </source>
</evidence>